<evidence type="ECO:0000259" key="1">
    <source>
        <dbReference type="Pfam" id="PF21168"/>
    </source>
</evidence>
<dbReference type="Proteomes" id="UP000245697">
    <property type="component" value="Unassembled WGS sequence"/>
</dbReference>
<dbReference type="AlphaFoldDB" id="A0A316FDF7"/>
<proteinExistence type="predicted"/>
<accession>A0A316FDF7</accession>
<dbReference type="RefSeq" id="WP_146246335.1">
    <property type="nucleotide sequence ID" value="NZ_BONA01000049.1"/>
</dbReference>
<protein>
    <submittedName>
        <fullName evidence="2">FkbO/Hyg5 family chorismatase</fullName>
    </submittedName>
</protein>
<dbReference type="InterPro" id="IPR035959">
    <property type="entry name" value="RutC-like_sf"/>
</dbReference>
<keyword evidence="3" id="KW-1185">Reference proteome</keyword>
<dbReference type="EMBL" id="QGGR01000008">
    <property type="protein sequence ID" value="PWK46911.1"/>
    <property type="molecule type" value="Genomic_DNA"/>
</dbReference>
<name>A0A316FDF7_9ACTN</name>
<dbReference type="Pfam" id="PF21168">
    <property type="entry name" value="FkbO_Hyg5-like_N"/>
    <property type="match status" value="1"/>
</dbReference>
<dbReference type="InterPro" id="IPR049368">
    <property type="entry name" value="FkbO_Hyg5-like_N"/>
</dbReference>
<comment type="caution">
    <text evidence="2">The sequence shown here is derived from an EMBL/GenBank/DDBJ whole genome shotgun (WGS) entry which is preliminary data.</text>
</comment>
<evidence type="ECO:0000313" key="3">
    <source>
        <dbReference type="Proteomes" id="UP000245697"/>
    </source>
</evidence>
<gene>
    <name evidence="2" type="ORF">BC793_10825</name>
</gene>
<dbReference type="SUPFAM" id="SSF55298">
    <property type="entry name" value="YjgF-like"/>
    <property type="match status" value="1"/>
</dbReference>
<organism evidence="2 3">
    <name type="scientific">Actinoplanes xinjiangensis</name>
    <dbReference type="NCBI Taxonomy" id="512350"/>
    <lineage>
        <taxon>Bacteria</taxon>
        <taxon>Bacillati</taxon>
        <taxon>Actinomycetota</taxon>
        <taxon>Actinomycetes</taxon>
        <taxon>Micromonosporales</taxon>
        <taxon>Micromonosporaceae</taxon>
        <taxon>Actinoplanes</taxon>
    </lineage>
</organism>
<dbReference type="OrthoDB" id="1114505at2"/>
<feature type="domain" description="Chorismatase FkbO/Hyg5-like N-terminal" evidence="1">
    <location>
        <begin position="48"/>
        <end position="169"/>
    </location>
</feature>
<sequence length="312" mass="33135">MDRLRSVFADPGGVAHPLGIVGYGAATAPSIRTGTPALDIPLASALTEVWTTGRPVTTGSGGGITFGHDGDYAFCAGVVPPSPRYAPGVRDAYLRAFGALADLGYPYVFRMWNFVGRINAANADGLETYRDFCRGRAEAFESSPLPLDTLPAATGVGAHLPGIGFSLLARREPGHVAVENHRQVPAYRYPDRYGPRPPSFARASRLPGGPFLISGTASILGHRTVHAGELASQCRTTLDNLATLAPDLRSLQAVKVYVRHAADVEEIRRLCAPVFDGEVAYFTTDLCRSDLLVEIEGMAPATAPVKATETVC</sequence>
<evidence type="ECO:0000313" key="2">
    <source>
        <dbReference type="EMBL" id="PWK46911.1"/>
    </source>
</evidence>
<reference evidence="2 3" key="1">
    <citation type="submission" date="2018-05" db="EMBL/GenBank/DDBJ databases">
        <title>Genomic Encyclopedia of Archaeal and Bacterial Type Strains, Phase II (KMG-II): from individual species to whole genera.</title>
        <authorList>
            <person name="Goeker M."/>
        </authorList>
    </citation>
    <scope>NUCLEOTIDE SEQUENCE [LARGE SCALE GENOMIC DNA]</scope>
    <source>
        <strain evidence="2 3">DSM 45184</strain>
    </source>
</reference>
<dbReference type="Gene3D" id="3.30.1330.40">
    <property type="entry name" value="RutC-like"/>
    <property type="match status" value="1"/>
</dbReference>